<comment type="similarity">
    <text evidence="1">Belongs to the LysR transcriptional regulatory family.</text>
</comment>
<dbReference type="PROSITE" id="PS50931">
    <property type="entry name" value="HTH_LYSR"/>
    <property type="match status" value="1"/>
</dbReference>
<dbReference type="Gene3D" id="3.40.190.290">
    <property type="match status" value="1"/>
</dbReference>
<dbReference type="SUPFAM" id="SSF53850">
    <property type="entry name" value="Periplasmic binding protein-like II"/>
    <property type="match status" value="1"/>
</dbReference>
<dbReference type="InterPro" id="IPR036388">
    <property type="entry name" value="WH-like_DNA-bd_sf"/>
</dbReference>
<feature type="domain" description="HTH lysR-type" evidence="5">
    <location>
        <begin position="8"/>
        <end position="65"/>
    </location>
</feature>
<dbReference type="PANTHER" id="PTHR30126:SF88">
    <property type="entry name" value="TRANSCRIPTIONAL REGULATOR-RELATED"/>
    <property type="match status" value="1"/>
</dbReference>
<evidence type="ECO:0000313" key="6">
    <source>
        <dbReference type="EMBL" id="MDT0594477.1"/>
    </source>
</evidence>
<dbReference type="InterPro" id="IPR005119">
    <property type="entry name" value="LysR_subst-bd"/>
</dbReference>
<gene>
    <name evidence="6" type="ORF">RM552_06440</name>
</gene>
<organism evidence="6 7">
    <name type="scientific">Glaciecola petra</name>
    <dbReference type="NCBI Taxonomy" id="3075602"/>
    <lineage>
        <taxon>Bacteria</taxon>
        <taxon>Pseudomonadati</taxon>
        <taxon>Pseudomonadota</taxon>
        <taxon>Gammaproteobacteria</taxon>
        <taxon>Alteromonadales</taxon>
        <taxon>Alteromonadaceae</taxon>
        <taxon>Glaciecola</taxon>
    </lineage>
</organism>
<dbReference type="Pfam" id="PF00126">
    <property type="entry name" value="HTH_1"/>
    <property type="match status" value="1"/>
</dbReference>
<dbReference type="EMBL" id="JAVRHX010000001">
    <property type="protein sequence ID" value="MDT0594477.1"/>
    <property type="molecule type" value="Genomic_DNA"/>
</dbReference>
<dbReference type="SUPFAM" id="SSF46785">
    <property type="entry name" value="Winged helix' DNA-binding domain"/>
    <property type="match status" value="1"/>
</dbReference>
<evidence type="ECO:0000256" key="2">
    <source>
        <dbReference type="ARBA" id="ARBA00023015"/>
    </source>
</evidence>
<dbReference type="InterPro" id="IPR036390">
    <property type="entry name" value="WH_DNA-bd_sf"/>
</dbReference>
<keyword evidence="2" id="KW-0805">Transcription regulation</keyword>
<name>A0ABU2ZPC5_9ALTE</name>
<dbReference type="Proteomes" id="UP001253545">
    <property type="component" value="Unassembled WGS sequence"/>
</dbReference>
<evidence type="ECO:0000259" key="5">
    <source>
        <dbReference type="PROSITE" id="PS50931"/>
    </source>
</evidence>
<dbReference type="Pfam" id="PF03466">
    <property type="entry name" value="LysR_substrate"/>
    <property type="match status" value="1"/>
</dbReference>
<protein>
    <submittedName>
        <fullName evidence="6">LysR family transcriptional regulator</fullName>
    </submittedName>
</protein>
<dbReference type="Gene3D" id="1.10.10.10">
    <property type="entry name" value="Winged helix-like DNA-binding domain superfamily/Winged helix DNA-binding domain"/>
    <property type="match status" value="1"/>
</dbReference>
<keyword evidence="4" id="KW-0804">Transcription</keyword>
<evidence type="ECO:0000256" key="3">
    <source>
        <dbReference type="ARBA" id="ARBA00023125"/>
    </source>
</evidence>
<accession>A0ABU2ZPC5</accession>
<sequence length="308" mass="34476">MVVYRPKTTLEQWRILQAVVDYGGYAQAASALNKSQSSLNHAVSKLQNMLNVQLLEVVGRKAVLTQAGEVMLRRSRDLTLNVQSLEQLAVNINQDWEPEIILCVDLAYPREALFPVLAEFLPMSRGSRIKIIDTVLTGSTEAVTSREADLVILIDTPRGYLGEALCHIEFVLVCHPDHELASLTQPLSTNTLSQYLQIVIKDTSETPDEKTGWLKSEHRWTVSQFDTAIDLLLQKVGFCWLPKHKVTDLIADKNLVHLQVEGSAFKQFTAFLVCPSPEQKGPGTALLSQLFLQHREIDLPSFDSSQNN</sequence>
<comment type="caution">
    <text evidence="6">The sequence shown here is derived from an EMBL/GenBank/DDBJ whole genome shotgun (WGS) entry which is preliminary data.</text>
</comment>
<evidence type="ECO:0000313" key="7">
    <source>
        <dbReference type="Proteomes" id="UP001253545"/>
    </source>
</evidence>
<evidence type="ECO:0000256" key="1">
    <source>
        <dbReference type="ARBA" id="ARBA00009437"/>
    </source>
</evidence>
<dbReference type="InterPro" id="IPR000847">
    <property type="entry name" value="LysR_HTH_N"/>
</dbReference>
<proteinExistence type="inferred from homology"/>
<keyword evidence="7" id="KW-1185">Reference proteome</keyword>
<evidence type="ECO:0000256" key="4">
    <source>
        <dbReference type="ARBA" id="ARBA00023163"/>
    </source>
</evidence>
<reference evidence="6 7" key="1">
    <citation type="submission" date="2023-09" db="EMBL/GenBank/DDBJ databases">
        <authorList>
            <person name="Rey-Velasco X."/>
        </authorList>
    </citation>
    <scope>NUCLEOTIDE SEQUENCE [LARGE SCALE GENOMIC DNA]</scope>
    <source>
        <strain evidence="6 7">P117</strain>
    </source>
</reference>
<keyword evidence="3" id="KW-0238">DNA-binding</keyword>
<dbReference type="PANTHER" id="PTHR30126">
    <property type="entry name" value="HTH-TYPE TRANSCRIPTIONAL REGULATOR"/>
    <property type="match status" value="1"/>
</dbReference>